<name>M9LL72_PAEPP</name>
<gene>
    <name evidence="2" type="ORF">PPOP_3498</name>
</gene>
<dbReference type="Proteomes" id="UP000029453">
    <property type="component" value="Unassembled WGS sequence"/>
</dbReference>
<evidence type="ECO:0000313" key="3">
    <source>
        <dbReference type="Proteomes" id="UP000029453"/>
    </source>
</evidence>
<sequence length="62" mass="6880">MSRDTSQGPQRELAIMKALNFGCSEVQGFDPKDDTHAGRTIKKPTPPSQLFPLISRTESQSF</sequence>
<protein>
    <submittedName>
        <fullName evidence="2">Uncharacterized protein</fullName>
    </submittedName>
</protein>
<feature type="region of interest" description="Disordered" evidence="1">
    <location>
        <begin position="27"/>
        <end position="62"/>
    </location>
</feature>
<evidence type="ECO:0000256" key="1">
    <source>
        <dbReference type="SAM" id="MobiDB-lite"/>
    </source>
</evidence>
<organism evidence="2 3">
    <name type="scientific">Paenibacillus popilliae ATCC 14706</name>
    <dbReference type="NCBI Taxonomy" id="1212764"/>
    <lineage>
        <taxon>Bacteria</taxon>
        <taxon>Bacillati</taxon>
        <taxon>Bacillota</taxon>
        <taxon>Bacilli</taxon>
        <taxon>Bacillales</taxon>
        <taxon>Paenibacillaceae</taxon>
        <taxon>Paenibacillus</taxon>
    </lineage>
</organism>
<dbReference type="EMBL" id="BALG01000343">
    <property type="protein sequence ID" value="GAC44095.1"/>
    <property type="molecule type" value="Genomic_DNA"/>
</dbReference>
<accession>M9LL72</accession>
<dbReference type="AlphaFoldDB" id="M9LL72"/>
<reference evidence="2 3" key="1">
    <citation type="submission" date="2012-10" db="EMBL/GenBank/DDBJ databases">
        <title>Draft Genome Sequence of Paenibacillus popilliae ATCC 14706T.</title>
        <authorList>
            <person name="Iiyama K."/>
            <person name="Mori K."/>
            <person name="Mon H."/>
            <person name="Chieda Y."/>
            <person name="Lee J.M."/>
            <person name="Kusakabe T."/>
            <person name="Tashiro K."/>
            <person name="Asano S."/>
            <person name="Yasunaga-Aoki C."/>
            <person name="Shimizu S."/>
        </authorList>
    </citation>
    <scope>NUCLEOTIDE SEQUENCE [LARGE SCALE GENOMIC DNA]</scope>
    <source>
        <strain evidence="2 3">ATCC 14706</strain>
    </source>
</reference>
<evidence type="ECO:0000313" key="2">
    <source>
        <dbReference type="EMBL" id="GAC44095.1"/>
    </source>
</evidence>
<proteinExistence type="predicted"/>
<comment type="caution">
    <text evidence="2">The sequence shown here is derived from an EMBL/GenBank/DDBJ whole genome shotgun (WGS) entry which is preliminary data.</text>
</comment>
<keyword evidence="3" id="KW-1185">Reference proteome</keyword>